<feature type="region of interest" description="Disordered" evidence="1">
    <location>
        <begin position="244"/>
        <end position="264"/>
    </location>
</feature>
<sequence length="585" mass="64664">MGKHPPIAAPQPVSFNIPIVSMNINSNSVSNINRLAATSSKSKSRFGGLEVPKISISSSLTKWLGVKSSDSSKNEASSTKNSTKGSFFSKRKKEKKAQEDDDLPDIPLPPAPPVVQQRKNSEEPPARVVKKEKTNEGGGAQVQNKIGSLWRDNLLRTAKKNLGKKLKPRTEEKETRKPVALPTTARTLKNLKKGVISYEEDEEAGPSISTKFPSKKPNAMDPISSAKRKDISGLFSLEEEELSNIPMPSNDHHPKQSEDLSPHRQISISEKKQLEDELPIDVISPSSDNLMALKTTAGDHKGRKVSKRGRQKSFFSTTKVIEKKRKKQKEKTPPTPKKQEVAQLLSPKLHYNAGKAVKSQTIMSTSYPSGVVSNNGKFGQSVSPNTVIDKSRAIISPPGLLNKLDFSFASDYGSSYSNVSYLTSDIKVAERISAVDGRLLTCFFTKVYCFSNHFFKRDLMKIDGVNYICVEQYYMYYKAKVFGDLTAANRVMLANTPSSMKKVGSNIVNFNQNKWRPIAIQVMVIGALRKFEQNPDLRQHLFDTAGSILVEASPSDKYWGVGLGIKSPAIRDIAKWPGLNVLGKP</sequence>
<dbReference type="NCBIfam" id="TIGR02464">
    <property type="entry name" value="ribofla_fusion"/>
    <property type="match status" value="1"/>
</dbReference>
<feature type="compositionally biased region" description="Basic and acidic residues" evidence="1">
    <location>
        <begin position="250"/>
        <end position="262"/>
    </location>
</feature>
<feature type="compositionally biased region" description="Basic residues" evidence="1">
    <location>
        <begin position="301"/>
        <end position="311"/>
    </location>
</feature>
<dbReference type="CDD" id="cd15457">
    <property type="entry name" value="NADAR"/>
    <property type="match status" value="1"/>
</dbReference>
<organism evidence="3 4">
    <name type="scientific">Ditylenchus dipsaci</name>
    <dbReference type="NCBI Taxonomy" id="166011"/>
    <lineage>
        <taxon>Eukaryota</taxon>
        <taxon>Metazoa</taxon>
        <taxon>Ecdysozoa</taxon>
        <taxon>Nematoda</taxon>
        <taxon>Chromadorea</taxon>
        <taxon>Rhabditida</taxon>
        <taxon>Tylenchina</taxon>
        <taxon>Tylenchomorpha</taxon>
        <taxon>Sphaerularioidea</taxon>
        <taxon>Anguinidae</taxon>
        <taxon>Anguininae</taxon>
        <taxon>Ditylenchus</taxon>
    </lineage>
</organism>
<evidence type="ECO:0000259" key="2">
    <source>
        <dbReference type="Pfam" id="PF08719"/>
    </source>
</evidence>
<proteinExistence type="predicted"/>
<accession>A0A915D0K6</accession>
<dbReference type="WBParaSite" id="jg14274">
    <property type="protein sequence ID" value="jg14274"/>
    <property type="gene ID" value="jg14274"/>
</dbReference>
<feature type="compositionally biased region" description="Basic and acidic residues" evidence="1">
    <location>
        <begin position="168"/>
        <end position="177"/>
    </location>
</feature>
<name>A0A915D0K6_9BILA</name>
<dbReference type="SUPFAM" id="SSF143990">
    <property type="entry name" value="YbiA-like"/>
    <property type="match status" value="1"/>
</dbReference>
<evidence type="ECO:0000313" key="4">
    <source>
        <dbReference type="WBParaSite" id="jg14274"/>
    </source>
</evidence>
<feature type="compositionally biased region" description="Basic and acidic residues" evidence="1">
    <location>
        <begin position="119"/>
        <end position="135"/>
    </location>
</feature>
<dbReference type="AlphaFoldDB" id="A0A915D0K6"/>
<dbReference type="InterPro" id="IPR037238">
    <property type="entry name" value="YbiA-like_sf"/>
</dbReference>
<evidence type="ECO:0000313" key="3">
    <source>
        <dbReference type="Proteomes" id="UP000887574"/>
    </source>
</evidence>
<feature type="compositionally biased region" description="Low complexity" evidence="1">
    <location>
        <begin position="67"/>
        <end position="80"/>
    </location>
</feature>
<feature type="domain" description="NADAR" evidence="2">
    <location>
        <begin position="446"/>
        <end position="584"/>
    </location>
</feature>
<feature type="region of interest" description="Disordered" evidence="1">
    <location>
        <begin position="65"/>
        <end position="145"/>
    </location>
</feature>
<protein>
    <submittedName>
        <fullName evidence="4">NADAR domain-containing protein</fullName>
    </submittedName>
</protein>
<feature type="region of interest" description="Disordered" evidence="1">
    <location>
        <begin position="197"/>
        <end position="227"/>
    </location>
</feature>
<reference evidence="4" key="1">
    <citation type="submission" date="2022-11" db="UniProtKB">
        <authorList>
            <consortium name="WormBaseParasite"/>
        </authorList>
    </citation>
    <scope>IDENTIFICATION</scope>
</reference>
<dbReference type="InterPro" id="IPR012816">
    <property type="entry name" value="NADAR"/>
</dbReference>
<evidence type="ECO:0000256" key="1">
    <source>
        <dbReference type="SAM" id="MobiDB-lite"/>
    </source>
</evidence>
<keyword evidence="3" id="KW-1185">Reference proteome</keyword>
<feature type="region of interest" description="Disordered" evidence="1">
    <location>
        <begin position="159"/>
        <end position="184"/>
    </location>
</feature>
<feature type="region of interest" description="Disordered" evidence="1">
    <location>
        <begin position="297"/>
        <end position="340"/>
    </location>
</feature>
<dbReference type="Proteomes" id="UP000887574">
    <property type="component" value="Unplaced"/>
</dbReference>
<dbReference type="Gene3D" id="1.10.357.40">
    <property type="entry name" value="YbiA-like"/>
    <property type="match status" value="1"/>
</dbReference>
<dbReference type="Pfam" id="PF08719">
    <property type="entry name" value="NADAR"/>
    <property type="match status" value="1"/>
</dbReference>